<dbReference type="InterPro" id="IPR005111">
    <property type="entry name" value="MoeA_C_domain_IV"/>
</dbReference>
<dbReference type="Pfam" id="PF03453">
    <property type="entry name" value="MoeA_N"/>
    <property type="match status" value="1"/>
</dbReference>
<dbReference type="Proteomes" id="UP001183817">
    <property type="component" value="Unassembled WGS sequence"/>
</dbReference>
<keyword evidence="10" id="KW-1185">Reference proteome</keyword>
<dbReference type="Gene3D" id="2.170.190.11">
    <property type="entry name" value="Molybdopterin biosynthesis moea protein, domain 3"/>
    <property type="match status" value="1"/>
</dbReference>
<keyword evidence="4 7" id="KW-0500">Molybdenum</keyword>
<dbReference type="Gene3D" id="3.90.105.10">
    <property type="entry name" value="Molybdopterin biosynthesis moea protein, domain 2"/>
    <property type="match status" value="1"/>
</dbReference>
<dbReference type="InterPro" id="IPR036688">
    <property type="entry name" value="MoeA_C_domain_IV_sf"/>
</dbReference>
<evidence type="ECO:0000259" key="8">
    <source>
        <dbReference type="SMART" id="SM00852"/>
    </source>
</evidence>
<evidence type="ECO:0000313" key="9">
    <source>
        <dbReference type="EMBL" id="MDR7357858.1"/>
    </source>
</evidence>
<comment type="pathway">
    <text evidence="2 7">Cofactor biosynthesis; molybdopterin biosynthesis.</text>
</comment>
<accession>A0ABU2BGW1</accession>
<dbReference type="SUPFAM" id="SSF63867">
    <property type="entry name" value="MoeA C-terminal domain-like"/>
    <property type="match status" value="1"/>
</dbReference>
<sequence>MEDHQWEAARADAHALGSRIAGIRETVPLHLAGGRILAADLTAAYPMPHCATSAMDGYAVNGTGPWKLLRAHAANPAAADRVVLAAGEASAVVTGSLIPEGTTAILRVEHSTLQGSLLSSERTLRAGDDIRPSGTEASAGDVLAAAGTLLRAGVIATAAVAGHDELPVAAVPPVHLVFTGDEVITSGHPTPGQVRDGFSPVLPLVVAALGGTVASSTRIGDTLAATIAAIDGEDARAAALVVTTGGTGFSERDFVRAAVSAIGGREAISSVAMRPGHPSMVAVLPGNRLLVALPGNPLAALMAVATLVDPILRGANGSALAELHTATSATDFTKLPGRTRLVPARWVPAAGGADPDALAPAEHVAPAMLRGLAAADAILVVGPDGATAGDPVPYLRLPW</sequence>
<dbReference type="RefSeq" id="WP_264268523.1">
    <property type="nucleotide sequence ID" value="NZ_BAAAWO010000001.1"/>
</dbReference>
<comment type="catalytic activity">
    <reaction evidence="6">
        <text>adenylyl-molybdopterin + molybdate = Mo-molybdopterin + AMP + H(+)</text>
        <dbReference type="Rhea" id="RHEA:35047"/>
        <dbReference type="ChEBI" id="CHEBI:15378"/>
        <dbReference type="ChEBI" id="CHEBI:36264"/>
        <dbReference type="ChEBI" id="CHEBI:62727"/>
        <dbReference type="ChEBI" id="CHEBI:71302"/>
        <dbReference type="ChEBI" id="CHEBI:456215"/>
        <dbReference type="EC" id="2.10.1.1"/>
    </reaction>
</comment>
<dbReference type="InterPro" id="IPR038987">
    <property type="entry name" value="MoeA-like"/>
</dbReference>
<dbReference type="Pfam" id="PF00994">
    <property type="entry name" value="MoCF_biosynth"/>
    <property type="match status" value="1"/>
</dbReference>
<evidence type="ECO:0000256" key="3">
    <source>
        <dbReference type="ARBA" id="ARBA00010763"/>
    </source>
</evidence>
<dbReference type="InterPro" id="IPR036425">
    <property type="entry name" value="MoaB/Mog-like_dom_sf"/>
</dbReference>
<dbReference type="InterPro" id="IPR036135">
    <property type="entry name" value="MoeA_linker/N_sf"/>
</dbReference>
<dbReference type="PROSITE" id="PS01078">
    <property type="entry name" value="MOCF_BIOSYNTHESIS_1"/>
    <property type="match status" value="1"/>
</dbReference>
<dbReference type="GO" id="GO:0061599">
    <property type="term" value="F:molybdopterin molybdotransferase activity"/>
    <property type="evidence" value="ECO:0007669"/>
    <property type="project" value="UniProtKB-EC"/>
</dbReference>
<dbReference type="SUPFAM" id="SSF53218">
    <property type="entry name" value="Molybdenum cofactor biosynthesis proteins"/>
    <property type="match status" value="1"/>
</dbReference>
<gene>
    <name evidence="9" type="ORF">J2S64_001549</name>
</gene>
<reference evidence="9 10" key="1">
    <citation type="submission" date="2023-07" db="EMBL/GenBank/DDBJ databases">
        <title>Sequencing the genomes of 1000 actinobacteria strains.</title>
        <authorList>
            <person name="Klenk H.-P."/>
        </authorList>
    </citation>
    <scope>NUCLEOTIDE SEQUENCE [LARGE SCALE GENOMIC DNA]</scope>
    <source>
        <strain evidence="9 10">DSM 20167</strain>
    </source>
</reference>
<dbReference type="CDD" id="cd00887">
    <property type="entry name" value="MoeA"/>
    <property type="match status" value="1"/>
</dbReference>
<feature type="domain" description="MoaB/Mog" evidence="8">
    <location>
        <begin position="175"/>
        <end position="314"/>
    </location>
</feature>
<keyword evidence="7" id="KW-0460">Magnesium</keyword>
<evidence type="ECO:0000256" key="5">
    <source>
        <dbReference type="ARBA" id="ARBA00023150"/>
    </source>
</evidence>
<dbReference type="InterPro" id="IPR001453">
    <property type="entry name" value="MoaB/Mog_dom"/>
</dbReference>
<dbReference type="EC" id="2.10.1.1" evidence="7"/>
<organism evidence="9 10">
    <name type="scientific">Paeniglutamicibacter sulfureus</name>
    <dbReference type="NCBI Taxonomy" id="43666"/>
    <lineage>
        <taxon>Bacteria</taxon>
        <taxon>Bacillati</taxon>
        <taxon>Actinomycetota</taxon>
        <taxon>Actinomycetes</taxon>
        <taxon>Micrococcales</taxon>
        <taxon>Micrococcaceae</taxon>
        <taxon>Paeniglutamicibacter</taxon>
    </lineage>
</organism>
<proteinExistence type="inferred from homology"/>
<dbReference type="EMBL" id="JAVDYI010000001">
    <property type="protein sequence ID" value="MDR7357858.1"/>
    <property type="molecule type" value="Genomic_DNA"/>
</dbReference>
<dbReference type="PANTHER" id="PTHR10192">
    <property type="entry name" value="MOLYBDOPTERIN BIOSYNTHESIS PROTEIN"/>
    <property type="match status" value="1"/>
</dbReference>
<protein>
    <recommendedName>
        <fullName evidence="7">Molybdopterin molybdenumtransferase</fullName>
        <ecNumber evidence="7">2.10.1.1</ecNumber>
    </recommendedName>
</protein>
<comment type="caution">
    <text evidence="9">The sequence shown here is derived from an EMBL/GenBank/DDBJ whole genome shotgun (WGS) entry which is preliminary data.</text>
</comment>
<keyword evidence="7" id="KW-0479">Metal-binding</keyword>
<evidence type="ECO:0000313" key="10">
    <source>
        <dbReference type="Proteomes" id="UP001183817"/>
    </source>
</evidence>
<dbReference type="PANTHER" id="PTHR10192:SF5">
    <property type="entry name" value="GEPHYRIN"/>
    <property type="match status" value="1"/>
</dbReference>
<evidence type="ECO:0000256" key="6">
    <source>
        <dbReference type="ARBA" id="ARBA00047317"/>
    </source>
</evidence>
<keyword evidence="7 9" id="KW-0808">Transferase</keyword>
<evidence type="ECO:0000256" key="4">
    <source>
        <dbReference type="ARBA" id="ARBA00022505"/>
    </source>
</evidence>
<dbReference type="Gene3D" id="2.40.340.10">
    <property type="entry name" value="MoeA, C-terminal, domain IV"/>
    <property type="match status" value="1"/>
</dbReference>
<evidence type="ECO:0000256" key="2">
    <source>
        <dbReference type="ARBA" id="ARBA00005046"/>
    </source>
</evidence>
<dbReference type="Gene3D" id="3.40.980.10">
    <property type="entry name" value="MoaB/Mog-like domain"/>
    <property type="match status" value="1"/>
</dbReference>
<comment type="function">
    <text evidence="1 7">Catalyzes the insertion of molybdate into adenylated molybdopterin with the concomitant release of AMP.</text>
</comment>
<dbReference type="Pfam" id="PF03454">
    <property type="entry name" value="MoeA_C"/>
    <property type="match status" value="1"/>
</dbReference>
<name>A0ABU2BGW1_9MICC</name>
<dbReference type="InterPro" id="IPR008284">
    <property type="entry name" value="MoCF_biosynth_CS"/>
</dbReference>
<keyword evidence="5 7" id="KW-0501">Molybdenum cofactor biosynthesis</keyword>
<comment type="similarity">
    <text evidence="3 7">Belongs to the MoeA family.</text>
</comment>
<dbReference type="SMART" id="SM00852">
    <property type="entry name" value="MoCF_biosynth"/>
    <property type="match status" value="1"/>
</dbReference>
<comment type="cofactor">
    <cofactor evidence="7">
        <name>Mg(2+)</name>
        <dbReference type="ChEBI" id="CHEBI:18420"/>
    </cofactor>
</comment>
<evidence type="ECO:0000256" key="1">
    <source>
        <dbReference type="ARBA" id="ARBA00002901"/>
    </source>
</evidence>
<dbReference type="SUPFAM" id="SSF63882">
    <property type="entry name" value="MoeA N-terminal region -like"/>
    <property type="match status" value="1"/>
</dbReference>
<evidence type="ECO:0000256" key="7">
    <source>
        <dbReference type="RuleBase" id="RU365090"/>
    </source>
</evidence>
<dbReference type="InterPro" id="IPR005110">
    <property type="entry name" value="MoeA_linker/N"/>
</dbReference>